<name>A0ABS6VWT6_9GAMM</name>
<dbReference type="EMBL" id="JAHWDQ010000007">
    <property type="protein sequence ID" value="MBW2942768.1"/>
    <property type="molecule type" value="Genomic_DNA"/>
</dbReference>
<accession>A0ABS6VWT6</accession>
<dbReference type="PANTHER" id="PTHR36451:SF1">
    <property type="entry name" value="OMEGA-HYDROXY-BETA-DIHYDROMENAQUINONE-9 SULFOTRANSFERASE STF3"/>
    <property type="match status" value="1"/>
</dbReference>
<dbReference type="Proteomes" id="UP001166291">
    <property type="component" value="Unassembled WGS sequence"/>
</dbReference>
<evidence type="ECO:0000313" key="2">
    <source>
        <dbReference type="Proteomes" id="UP001166291"/>
    </source>
</evidence>
<gene>
    <name evidence="1" type="ORF">KXJ70_18355</name>
</gene>
<dbReference type="Pfam" id="PF13469">
    <property type="entry name" value="Sulfotransfer_3"/>
    <property type="match status" value="1"/>
</dbReference>
<sequence>MENVKALLDVARNETGLRHFGPDSFREGLEILLAALGRQAKLNALGDKIIRDRIVLHLKQRLQIEQYYQRHPEIDEIVVRAPLFGLSLPRTGSTVLSFLLEQDPHSRSLYRQEAAEPAANVAVQCGGAGQGQSEEDFRRETGLKTHVPSGVNAPAECQDLMALDFKSHIFQAFAQIPSYSQWLLDADLSSTYSYQRRVLKLLQWQQPSKSWRLKCPTHLLFLNDLNSVFPDARFVMTHRAPADVMASVVSVYVDIASKFSDAVDVAYMRDLNIAHWSAGMARTLEFRDAGNHGRFYDIDFSAMHKDPIAEIRGLYQWLAEPVTPEFETAMAAWWENNASHREPSQTLPAEVLQIDPARLQEHFGDYSRRFVQQAV</sequence>
<proteinExistence type="predicted"/>
<dbReference type="RefSeq" id="WP_219045013.1">
    <property type="nucleotide sequence ID" value="NZ_JAHWDQ010000007.1"/>
</dbReference>
<evidence type="ECO:0000313" key="1">
    <source>
        <dbReference type="EMBL" id="MBW2942768.1"/>
    </source>
</evidence>
<keyword evidence="2" id="KW-1185">Reference proteome</keyword>
<comment type="caution">
    <text evidence="1">The sequence shown here is derived from an EMBL/GenBank/DDBJ whole genome shotgun (WGS) entry which is preliminary data.</text>
</comment>
<reference evidence="1" key="1">
    <citation type="submission" date="2021-07" db="EMBL/GenBank/DDBJ databases">
        <title>Zhongshania sp. CAU 1632 isolated from seawater.</title>
        <authorList>
            <person name="Kim W."/>
        </authorList>
    </citation>
    <scope>NUCLEOTIDE SEQUENCE</scope>
    <source>
        <strain evidence="1">CAU 1632</strain>
    </source>
</reference>
<dbReference type="InterPro" id="IPR052736">
    <property type="entry name" value="Stf3_sulfotransferase"/>
</dbReference>
<organism evidence="1 2">
    <name type="scientific">Zhongshania aquimaris</name>
    <dbReference type="NCBI Taxonomy" id="2857107"/>
    <lineage>
        <taxon>Bacteria</taxon>
        <taxon>Pseudomonadati</taxon>
        <taxon>Pseudomonadota</taxon>
        <taxon>Gammaproteobacteria</taxon>
        <taxon>Cellvibrionales</taxon>
        <taxon>Spongiibacteraceae</taxon>
        <taxon>Zhongshania</taxon>
    </lineage>
</organism>
<protein>
    <submittedName>
        <fullName evidence="1">Sulfotransferase</fullName>
    </submittedName>
</protein>
<dbReference type="PANTHER" id="PTHR36451">
    <property type="entry name" value="PAPS-DEPENDENT SULFOTRANSFERASE STF3"/>
    <property type="match status" value="1"/>
</dbReference>